<dbReference type="PANTHER" id="PTHR43806">
    <property type="entry name" value="PEPTIDASE S8"/>
    <property type="match status" value="1"/>
</dbReference>
<proteinExistence type="inferred from homology"/>
<dbReference type="CDD" id="cd00306">
    <property type="entry name" value="Peptidases_S8_S53"/>
    <property type="match status" value="1"/>
</dbReference>
<dbReference type="PROSITE" id="PS00136">
    <property type="entry name" value="SUBTILASE_ASP"/>
    <property type="match status" value="1"/>
</dbReference>
<feature type="region of interest" description="Disordered" evidence="6">
    <location>
        <begin position="1"/>
        <end position="20"/>
    </location>
</feature>
<dbReference type="PROSITE" id="PS51892">
    <property type="entry name" value="SUBTILASE"/>
    <property type="match status" value="1"/>
</dbReference>
<feature type="compositionally biased region" description="Basic and acidic residues" evidence="6">
    <location>
        <begin position="1"/>
        <end position="12"/>
    </location>
</feature>
<evidence type="ECO:0000256" key="3">
    <source>
        <dbReference type="ARBA" id="ARBA00022801"/>
    </source>
</evidence>
<feature type="domain" description="Peptidase S8/S53" evidence="7">
    <location>
        <begin position="117"/>
        <end position="350"/>
    </location>
</feature>
<organism evidence="8 9">
    <name type="scientific">Paractinoplanes aksuensis</name>
    <dbReference type="NCBI Taxonomy" id="2939490"/>
    <lineage>
        <taxon>Bacteria</taxon>
        <taxon>Bacillati</taxon>
        <taxon>Actinomycetota</taxon>
        <taxon>Actinomycetes</taxon>
        <taxon>Micromonosporales</taxon>
        <taxon>Micromonosporaceae</taxon>
        <taxon>Paractinoplanes</taxon>
    </lineage>
</organism>
<keyword evidence="4 5" id="KW-0720">Serine protease</keyword>
<dbReference type="RefSeq" id="WP_253235664.1">
    <property type="nucleotide sequence ID" value="NZ_JAMYJR010000002.1"/>
</dbReference>
<evidence type="ECO:0000256" key="5">
    <source>
        <dbReference type="PROSITE-ProRule" id="PRU01240"/>
    </source>
</evidence>
<feature type="active site" description="Charge relay system" evidence="5">
    <location>
        <position position="123"/>
    </location>
</feature>
<feature type="active site" description="Charge relay system" evidence="5">
    <location>
        <position position="173"/>
    </location>
</feature>
<dbReference type="EMBL" id="JAMYJR010000002">
    <property type="protein sequence ID" value="MCO8269521.1"/>
    <property type="molecule type" value="Genomic_DNA"/>
</dbReference>
<keyword evidence="3 5" id="KW-0378">Hydrolase</keyword>
<evidence type="ECO:0000313" key="8">
    <source>
        <dbReference type="EMBL" id="MCO8269521.1"/>
    </source>
</evidence>
<accession>A0ABT1DFB7</accession>
<evidence type="ECO:0000313" key="9">
    <source>
        <dbReference type="Proteomes" id="UP001523369"/>
    </source>
</evidence>
<dbReference type="Pfam" id="PF00082">
    <property type="entry name" value="Peptidase_S8"/>
    <property type="match status" value="1"/>
</dbReference>
<reference evidence="8 9" key="1">
    <citation type="submission" date="2022-06" db="EMBL/GenBank/DDBJ databases">
        <title>New Species of the Genus Actinoplanes, ActinopZanes ferrugineus.</title>
        <authorList>
            <person name="Ding P."/>
        </authorList>
    </citation>
    <scope>NUCLEOTIDE SEQUENCE [LARGE SCALE GENOMIC DNA]</scope>
    <source>
        <strain evidence="8 9">TRM88003</strain>
    </source>
</reference>
<protein>
    <submittedName>
        <fullName evidence="8">S8/S53 family peptidase</fullName>
    </submittedName>
</protein>
<evidence type="ECO:0000259" key="7">
    <source>
        <dbReference type="Pfam" id="PF00082"/>
    </source>
</evidence>
<dbReference type="InterPro" id="IPR050131">
    <property type="entry name" value="Peptidase_S8_subtilisin-like"/>
</dbReference>
<dbReference type="SUPFAM" id="SSF52743">
    <property type="entry name" value="Subtilisin-like"/>
    <property type="match status" value="1"/>
</dbReference>
<name>A0ABT1DFB7_9ACTN</name>
<feature type="active site" description="Charge relay system" evidence="5">
    <location>
        <position position="339"/>
    </location>
</feature>
<dbReference type="Gene3D" id="3.40.50.200">
    <property type="entry name" value="Peptidase S8/S53 domain"/>
    <property type="match status" value="1"/>
</dbReference>
<comment type="caution">
    <text evidence="8">The sequence shown here is derived from an EMBL/GenBank/DDBJ whole genome shotgun (WGS) entry which is preliminary data.</text>
</comment>
<dbReference type="InterPro" id="IPR023827">
    <property type="entry name" value="Peptidase_S8_Asp-AS"/>
</dbReference>
<keyword evidence="9" id="KW-1185">Reference proteome</keyword>
<evidence type="ECO:0000256" key="6">
    <source>
        <dbReference type="SAM" id="MobiDB-lite"/>
    </source>
</evidence>
<dbReference type="Proteomes" id="UP001523369">
    <property type="component" value="Unassembled WGS sequence"/>
</dbReference>
<dbReference type="InterPro" id="IPR036852">
    <property type="entry name" value="Peptidase_S8/S53_dom_sf"/>
</dbReference>
<dbReference type="InterPro" id="IPR000209">
    <property type="entry name" value="Peptidase_S8/S53_dom"/>
</dbReference>
<evidence type="ECO:0000256" key="2">
    <source>
        <dbReference type="ARBA" id="ARBA00022670"/>
    </source>
</evidence>
<dbReference type="PANTHER" id="PTHR43806:SF11">
    <property type="entry name" value="CEREVISIN-RELATED"/>
    <property type="match status" value="1"/>
</dbReference>
<gene>
    <name evidence="8" type="ORF">M1L60_02825</name>
</gene>
<comment type="similarity">
    <text evidence="1 5">Belongs to the peptidase S8 family.</text>
</comment>
<evidence type="ECO:0000256" key="1">
    <source>
        <dbReference type="ARBA" id="ARBA00011073"/>
    </source>
</evidence>
<sequence length="359" mass="38278">MVATKLDPDHLSADTLTAGPGVTAEDLNSAGLSLAAHDRSTGTRQIVTVDKGQALEACDLLTASGIDVRIDHDYVGGTGFMGKHWGHGFTWSEVTMLEKDKPVQPPWEKLPDGLRRPVIALLDTGVEHHPWIRVGNDDDPFVLPAEELDWPRPFPPIFTPFAPGQGPGRDAGHATFIAGLIRGAAPSARILSLRVMNDQGKVQESRVLEALTWLSDYAGLTGPYAGAGRPVDVVCMAFGREPDDPDPFDEVEAAMKPFVAAGIPLVASAGNDHQADEVRPASSRSVIAVGAGFGRYHADFSNFGPWVNRYRDGVDILGILPGTAADGSDGRWVKWSGTSFAAANFAADLARPQVDHGHV</sequence>
<keyword evidence="2 5" id="KW-0645">Protease</keyword>
<evidence type="ECO:0000256" key="4">
    <source>
        <dbReference type="ARBA" id="ARBA00022825"/>
    </source>
</evidence>